<accession>A0A6G7CM53</accession>
<proteinExistence type="predicted"/>
<evidence type="ECO:0000256" key="1">
    <source>
        <dbReference type="ARBA" id="ARBA00022795"/>
    </source>
</evidence>
<keyword evidence="4" id="KW-1185">Reference proteome</keyword>
<keyword evidence="3" id="KW-0966">Cell projection</keyword>
<keyword evidence="1" id="KW-1005">Bacterial flagellum biogenesis</keyword>
<evidence type="ECO:0000313" key="3">
    <source>
        <dbReference type="EMBL" id="QIH43175.1"/>
    </source>
</evidence>
<name>A0A6G7CM53_9VIBR</name>
<evidence type="ECO:0000259" key="2">
    <source>
        <dbReference type="Pfam" id="PF10135"/>
    </source>
</evidence>
<dbReference type="Proteomes" id="UP000503003">
    <property type="component" value="Chromosome 1"/>
</dbReference>
<reference evidence="3 4" key="1">
    <citation type="submission" date="2020-02" db="EMBL/GenBank/DDBJ databases">
        <title>A complete genome of a marine bacterium Vibrio sp. ZWAL4003 isolated from the mangrove sediment with the ability to degrade polysaccharides.</title>
        <authorList>
            <person name="Wu J."/>
            <person name="Qu W."/>
            <person name="Zeng R."/>
        </authorList>
    </citation>
    <scope>NUCLEOTIDE SEQUENCE [LARGE SCALE GENOMIC DNA]</scope>
    <source>
        <strain evidence="3 4">ZWAL4003</strain>
    </source>
</reference>
<evidence type="ECO:0000313" key="4">
    <source>
        <dbReference type="Proteomes" id="UP000503003"/>
    </source>
</evidence>
<keyword evidence="3" id="KW-0969">Cilium</keyword>
<dbReference type="KEGG" id="vzi:G5S32_05510"/>
<keyword evidence="3" id="KW-0282">Flagellum</keyword>
<dbReference type="GO" id="GO:0044781">
    <property type="term" value="P:bacterial-type flagellum organization"/>
    <property type="evidence" value="ECO:0007669"/>
    <property type="project" value="UniProtKB-KW"/>
</dbReference>
<organism evidence="3 4">
    <name type="scientific">Vibrio ziniensis</name>
    <dbReference type="NCBI Taxonomy" id="2711221"/>
    <lineage>
        <taxon>Bacteria</taxon>
        <taxon>Pseudomonadati</taxon>
        <taxon>Pseudomonadota</taxon>
        <taxon>Gammaproteobacteria</taxon>
        <taxon>Vibrionales</taxon>
        <taxon>Vibrionaceae</taxon>
        <taxon>Vibrio</taxon>
    </lineage>
</organism>
<feature type="domain" description="Flagellar protein FlgJ N-terminal" evidence="2">
    <location>
        <begin position="71"/>
        <end position="122"/>
    </location>
</feature>
<dbReference type="InterPro" id="IPR019301">
    <property type="entry name" value="Flagellar_prot_FlgJ_N"/>
</dbReference>
<dbReference type="Pfam" id="PF10135">
    <property type="entry name" value="Rod-binding"/>
    <property type="match status" value="1"/>
</dbReference>
<dbReference type="EMBL" id="CP049331">
    <property type="protein sequence ID" value="QIH43175.1"/>
    <property type="molecule type" value="Genomic_DNA"/>
</dbReference>
<sequence>MTSSLNQNIASIYDGALLSTGDISSLKFDDNSALQFDPTSLNSLKYHEDEDGALREVAKQFEAIFVQEMLKRMRTATEALGDEENPLSNNSNGMFQSLLDNQMAISVTKKSSFGLAELLYQQLSGQSARSV</sequence>
<dbReference type="AlphaFoldDB" id="A0A6G7CM53"/>
<gene>
    <name evidence="3" type="ORF">G5S32_05510</name>
</gene>
<protein>
    <submittedName>
        <fullName evidence="3">Flagellar protein</fullName>
    </submittedName>
</protein>